<comment type="caution">
    <text evidence="9">The sequence shown here is derived from an EMBL/GenBank/DDBJ whole genome shotgun (WGS) entry which is preliminary data.</text>
</comment>
<feature type="compositionally biased region" description="Acidic residues" evidence="7">
    <location>
        <begin position="115"/>
        <end position="178"/>
    </location>
</feature>
<evidence type="ECO:0000256" key="5">
    <source>
        <dbReference type="ARBA" id="ARBA00023163"/>
    </source>
</evidence>
<dbReference type="GO" id="GO:0003899">
    <property type="term" value="F:DNA-directed RNA polymerase activity"/>
    <property type="evidence" value="ECO:0007669"/>
    <property type="project" value="UniProtKB-UniRule"/>
</dbReference>
<sequence length="178" mass="20862">MGLDNYSREELQELSMINLATMILEKENKAMPYQEIYDQVVTLKNYNDVEKQEFLAQFYTDLNIDGRLLSIGSGLWGLRDWYPVEQIEEEISAAPKKKKKKKAAAKKKKKKEAIFEDTDEDITEEDLDFDQTDFDESDDDFDEVSKDDDDFDEFDDEELDTDDDDSDDDTEDDEDENK</sequence>
<reference evidence="9" key="2">
    <citation type="submission" date="2020-09" db="EMBL/GenBank/DDBJ databases">
        <authorList>
            <person name="Sun Q."/>
            <person name="Zhou Y."/>
        </authorList>
    </citation>
    <scope>NUCLEOTIDE SEQUENCE</scope>
    <source>
        <strain evidence="9">CGMCC 1.6333</strain>
    </source>
</reference>
<dbReference type="GO" id="GO:0006355">
    <property type="term" value="P:regulation of DNA-templated transcription"/>
    <property type="evidence" value="ECO:0007669"/>
    <property type="project" value="UniProtKB-UniRule"/>
</dbReference>
<evidence type="ECO:0000256" key="2">
    <source>
        <dbReference type="ARBA" id="ARBA00022478"/>
    </source>
</evidence>
<dbReference type="HAMAP" id="MF_00357">
    <property type="entry name" value="RNApol_bact_RpoE"/>
    <property type="match status" value="1"/>
</dbReference>
<dbReference type="GO" id="GO:0006351">
    <property type="term" value="P:DNA-templated transcription"/>
    <property type="evidence" value="ECO:0007669"/>
    <property type="project" value="InterPro"/>
</dbReference>
<feature type="compositionally biased region" description="Basic residues" evidence="7">
    <location>
        <begin position="95"/>
        <end position="111"/>
    </location>
</feature>
<accession>A0A917TQK7</accession>
<reference evidence="9" key="1">
    <citation type="journal article" date="2014" name="Int. J. Syst. Evol. Microbiol.">
        <title>Complete genome sequence of Corynebacterium casei LMG S-19264T (=DSM 44701T), isolated from a smear-ripened cheese.</title>
        <authorList>
            <consortium name="US DOE Joint Genome Institute (JGI-PGF)"/>
            <person name="Walter F."/>
            <person name="Albersmeier A."/>
            <person name="Kalinowski J."/>
            <person name="Ruckert C."/>
        </authorList>
    </citation>
    <scope>NUCLEOTIDE SEQUENCE</scope>
    <source>
        <strain evidence="9">CGMCC 1.6333</strain>
    </source>
</reference>
<dbReference type="GO" id="GO:0000428">
    <property type="term" value="C:DNA-directed RNA polymerase complex"/>
    <property type="evidence" value="ECO:0007669"/>
    <property type="project" value="UniProtKB-KW"/>
</dbReference>
<evidence type="ECO:0000259" key="8">
    <source>
        <dbReference type="PROSITE" id="PS51913"/>
    </source>
</evidence>
<feature type="region of interest" description="Disordered" evidence="7">
    <location>
        <begin position="93"/>
        <end position="178"/>
    </location>
</feature>
<comment type="similarity">
    <text evidence="1 6">Belongs to the RpoE family.</text>
</comment>
<evidence type="ECO:0000313" key="9">
    <source>
        <dbReference type="EMBL" id="GGM32814.1"/>
    </source>
</evidence>
<comment type="function">
    <text evidence="6">Participates in both the initiation and recycling phases of transcription. In the presence of the delta subunit, RNAP displays an increased specificity of transcription, a decreased affinity for nucleic acids, and an increased efficiency of RNA synthesis because of enhanced recycling.</text>
</comment>
<dbReference type="OrthoDB" id="401223at2"/>
<dbReference type="RefSeq" id="WP_117155095.1">
    <property type="nucleotide sequence ID" value="NZ_BMLG01000009.1"/>
</dbReference>
<evidence type="ECO:0000313" key="10">
    <source>
        <dbReference type="Proteomes" id="UP000618460"/>
    </source>
</evidence>
<dbReference type="AlphaFoldDB" id="A0A917TQK7"/>
<evidence type="ECO:0000256" key="1">
    <source>
        <dbReference type="ARBA" id="ARBA00009828"/>
    </source>
</evidence>
<name>A0A917TQK7_9BACI</name>
<gene>
    <name evidence="6" type="primary">rpoE</name>
    <name evidence="9" type="ORF">GCM10011351_18560</name>
</gene>
<feature type="domain" description="HTH HARE-type" evidence="8">
    <location>
        <begin position="14"/>
        <end position="81"/>
    </location>
</feature>
<dbReference type="Gene3D" id="1.10.10.1250">
    <property type="entry name" value="RNA polymerase, subunit delta, N-terminal domain"/>
    <property type="match status" value="1"/>
</dbReference>
<organism evidence="9 10">
    <name type="scientific">Paraliobacillus quinghaiensis</name>
    <dbReference type="NCBI Taxonomy" id="470815"/>
    <lineage>
        <taxon>Bacteria</taxon>
        <taxon>Bacillati</taxon>
        <taxon>Bacillota</taxon>
        <taxon>Bacilli</taxon>
        <taxon>Bacillales</taxon>
        <taxon>Bacillaceae</taxon>
        <taxon>Paraliobacillus</taxon>
    </lineage>
</organism>
<dbReference type="EMBL" id="BMLG01000009">
    <property type="protein sequence ID" value="GGM32814.1"/>
    <property type="molecule type" value="Genomic_DNA"/>
</dbReference>
<dbReference type="InterPro" id="IPR029757">
    <property type="entry name" value="RpoE"/>
</dbReference>
<keyword evidence="3 6" id="KW-0808">Transferase</keyword>
<dbReference type="InterPro" id="IPR007759">
    <property type="entry name" value="Asxl_HARE-HTH"/>
</dbReference>
<evidence type="ECO:0000256" key="4">
    <source>
        <dbReference type="ARBA" id="ARBA00022695"/>
    </source>
</evidence>
<keyword evidence="4 6" id="KW-0548">Nucleotidyltransferase</keyword>
<evidence type="ECO:0000256" key="3">
    <source>
        <dbReference type="ARBA" id="ARBA00022679"/>
    </source>
</evidence>
<evidence type="ECO:0000256" key="6">
    <source>
        <dbReference type="HAMAP-Rule" id="MF_00357"/>
    </source>
</evidence>
<proteinExistence type="inferred from homology"/>
<comment type="subunit">
    <text evidence="6">RNAP is composed of a core of 2 alpha, a beta and a beta' subunits. The core is associated with a delta subunit and one of several sigma factors.</text>
</comment>
<keyword evidence="2 6" id="KW-0240">DNA-directed RNA polymerase</keyword>
<keyword evidence="5 6" id="KW-0804">Transcription</keyword>
<evidence type="ECO:0000256" key="7">
    <source>
        <dbReference type="SAM" id="MobiDB-lite"/>
    </source>
</evidence>
<dbReference type="InterPro" id="IPR038087">
    <property type="entry name" value="RNAP_delta_N_dom_sf"/>
</dbReference>
<dbReference type="Proteomes" id="UP000618460">
    <property type="component" value="Unassembled WGS sequence"/>
</dbReference>
<keyword evidence="10" id="KW-1185">Reference proteome</keyword>
<dbReference type="PROSITE" id="PS51913">
    <property type="entry name" value="HTH_HARE"/>
    <property type="match status" value="1"/>
</dbReference>
<protein>
    <recommendedName>
        <fullName evidence="6">Probable DNA-directed RNA polymerase subunit delta</fullName>
    </recommendedName>
    <alternativeName>
        <fullName evidence="6">RNAP delta factor</fullName>
    </alternativeName>
</protein>
<dbReference type="NCBIfam" id="TIGR04567">
    <property type="entry name" value="RNAP_delt_lowGC"/>
    <property type="match status" value="1"/>
</dbReference>
<dbReference type="Pfam" id="PF05066">
    <property type="entry name" value="HARE-HTH"/>
    <property type="match status" value="1"/>
</dbReference>